<dbReference type="PANTHER" id="PTHR42646:SF2">
    <property type="entry name" value="5'-3' EXONUCLEASE FAMILY PROTEIN"/>
    <property type="match status" value="1"/>
</dbReference>
<dbReference type="Gene3D" id="1.10.150.20">
    <property type="entry name" value="5' to 3' exonuclease, C-terminal subdomain"/>
    <property type="match status" value="1"/>
</dbReference>
<dbReference type="PANTHER" id="PTHR42646">
    <property type="entry name" value="FLAP ENDONUCLEASE XNI"/>
    <property type="match status" value="1"/>
</dbReference>
<dbReference type="GO" id="GO:0017108">
    <property type="term" value="F:5'-flap endonuclease activity"/>
    <property type="evidence" value="ECO:0007669"/>
    <property type="project" value="InterPro"/>
</dbReference>
<dbReference type="InterPro" id="IPR020045">
    <property type="entry name" value="DNA_polI_H3TH"/>
</dbReference>
<name>A0A6J7UIV8_9ZZZZ</name>
<dbReference type="Pfam" id="PF02739">
    <property type="entry name" value="5_3_exonuc_N"/>
    <property type="match status" value="1"/>
</dbReference>
<feature type="domain" description="5'-3' exonuclease" evidence="4">
    <location>
        <begin position="1"/>
        <end position="260"/>
    </location>
</feature>
<evidence type="ECO:0000256" key="2">
    <source>
        <dbReference type="ARBA" id="ARBA00022801"/>
    </source>
</evidence>
<dbReference type="InterPro" id="IPR020046">
    <property type="entry name" value="5-3_exonucl_a-hlix_arch_N"/>
</dbReference>
<dbReference type="SUPFAM" id="SSF47807">
    <property type="entry name" value="5' to 3' exonuclease, C-terminal subdomain"/>
    <property type="match status" value="1"/>
</dbReference>
<keyword evidence="1" id="KW-0540">Nuclease</keyword>
<protein>
    <submittedName>
        <fullName evidence="6">Unannotated protein</fullName>
    </submittedName>
</protein>
<dbReference type="GO" id="GO:0033567">
    <property type="term" value="P:DNA replication, Okazaki fragment processing"/>
    <property type="evidence" value="ECO:0007669"/>
    <property type="project" value="InterPro"/>
</dbReference>
<dbReference type="InterPro" id="IPR038969">
    <property type="entry name" value="FEN"/>
</dbReference>
<dbReference type="CDD" id="cd09898">
    <property type="entry name" value="H3TH_53EXO"/>
    <property type="match status" value="1"/>
</dbReference>
<evidence type="ECO:0000259" key="4">
    <source>
        <dbReference type="SMART" id="SM00475"/>
    </source>
</evidence>
<evidence type="ECO:0000313" key="6">
    <source>
        <dbReference type="EMBL" id="CAB5064866.1"/>
    </source>
</evidence>
<evidence type="ECO:0000256" key="3">
    <source>
        <dbReference type="ARBA" id="ARBA00023125"/>
    </source>
</evidence>
<dbReference type="SMART" id="SM00475">
    <property type="entry name" value="53EXOc"/>
    <property type="match status" value="1"/>
</dbReference>
<dbReference type="SMART" id="SM00279">
    <property type="entry name" value="HhH2"/>
    <property type="match status" value="1"/>
</dbReference>
<organism evidence="6">
    <name type="scientific">freshwater metagenome</name>
    <dbReference type="NCBI Taxonomy" id="449393"/>
    <lineage>
        <taxon>unclassified sequences</taxon>
        <taxon>metagenomes</taxon>
        <taxon>ecological metagenomes</taxon>
    </lineage>
</organism>
<proteinExistence type="predicted"/>
<gene>
    <name evidence="5" type="ORF">UFOPK4098_00986</name>
    <name evidence="6" type="ORF">UFOPK4347_00820</name>
</gene>
<dbReference type="InterPro" id="IPR002421">
    <property type="entry name" value="5-3_exonuclease"/>
</dbReference>
<dbReference type="Gene3D" id="3.40.50.1010">
    <property type="entry name" value="5'-nuclease"/>
    <property type="match status" value="1"/>
</dbReference>
<dbReference type="EMBL" id="CAFBQU010000017">
    <property type="protein sequence ID" value="CAB5064866.1"/>
    <property type="molecule type" value="Genomic_DNA"/>
</dbReference>
<dbReference type="InterPro" id="IPR029060">
    <property type="entry name" value="PIN-like_dom_sf"/>
</dbReference>
<keyword evidence="3" id="KW-0238">DNA-binding</keyword>
<accession>A0A6J7UIV8</accession>
<dbReference type="Pfam" id="PF01367">
    <property type="entry name" value="5_3_exonuc"/>
    <property type="match status" value="1"/>
</dbReference>
<dbReference type="SUPFAM" id="SSF88723">
    <property type="entry name" value="PIN domain-like"/>
    <property type="match status" value="1"/>
</dbReference>
<dbReference type="CDD" id="cd09859">
    <property type="entry name" value="PIN_53EXO"/>
    <property type="match status" value="1"/>
</dbReference>
<dbReference type="InterPro" id="IPR036279">
    <property type="entry name" value="5-3_exonuclease_C_sf"/>
</dbReference>
<dbReference type="GO" id="GO:0003677">
    <property type="term" value="F:DNA binding"/>
    <property type="evidence" value="ECO:0007669"/>
    <property type="project" value="UniProtKB-KW"/>
</dbReference>
<dbReference type="AlphaFoldDB" id="A0A6J7UIV8"/>
<reference evidence="6" key="1">
    <citation type="submission" date="2020-05" db="EMBL/GenBank/DDBJ databases">
        <authorList>
            <person name="Chiriac C."/>
            <person name="Salcher M."/>
            <person name="Ghai R."/>
            <person name="Kavagutti S V."/>
        </authorList>
    </citation>
    <scope>NUCLEOTIDE SEQUENCE</scope>
</reference>
<dbReference type="EMBL" id="CAFBPN010000051">
    <property type="protein sequence ID" value="CAB5023317.1"/>
    <property type="molecule type" value="Genomic_DNA"/>
</dbReference>
<evidence type="ECO:0000256" key="1">
    <source>
        <dbReference type="ARBA" id="ARBA00022722"/>
    </source>
</evidence>
<evidence type="ECO:0000313" key="5">
    <source>
        <dbReference type="EMBL" id="CAB5023317.1"/>
    </source>
</evidence>
<dbReference type="GO" id="GO:0008409">
    <property type="term" value="F:5'-3' exonuclease activity"/>
    <property type="evidence" value="ECO:0007669"/>
    <property type="project" value="InterPro"/>
</dbReference>
<keyword evidence="2" id="KW-0378">Hydrolase</keyword>
<dbReference type="InterPro" id="IPR008918">
    <property type="entry name" value="HhH2"/>
</dbReference>
<sequence length="289" mass="31244">MKVHLVDGTYELYRQHYGQATKHATPPPFAATIGVLSSTLQLIADGATHIGVASDHIIESFRNDLYDGYKTSEGMEPVILHQIPLVEDALRAMGVVVWAMEEFEADDALGSAARVAASDKRVQQVVMLTPDKDLGQCVVGKRVVQFDRRNNVIIDDAAVREKFGVGPASIADYLALVGDTSDGFPGLSGWGAKSAATVLAKYEHIEAIPDDETTWDVAVRGATKLGLTLRENRELAALFKKIATVVTTVNVGDVDDWQWHGPTAEFSALCDELGSPQLAKRATTLAQSR</sequence>